<evidence type="ECO:0000256" key="5">
    <source>
        <dbReference type="SAM" id="Phobius"/>
    </source>
</evidence>
<evidence type="ECO:0000256" key="2">
    <source>
        <dbReference type="ARBA" id="ARBA00022692"/>
    </source>
</evidence>
<name>X1AEK2_9ZZZZ</name>
<feature type="domain" description="ABC-2 type transporter transmembrane" evidence="6">
    <location>
        <begin position="5"/>
        <end position="161"/>
    </location>
</feature>
<comment type="caution">
    <text evidence="7">The sequence shown here is derived from an EMBL/GenBank/DDBJ whole genome shotgun (WGS) entry which is preliminary data.</text>
</comment>
<dbReference type="Pfam" id="PF01061">
    <property type="entry name" value="ABC2_membrane"/>
    <property type="match status" value="1"/>
</dbReference>
<dbReference type="GO" id="GO:0140359">
    <property type="term" value="F:ABC-type transporter activity"/>
    <property type="evidence" value="ECO:0007669"/>
    <property type="project" value="InterPro"/>
</dbReference>
<evidence type="ECO:0000259" key="6">
    <source>
        <dbReference type="Pfam" id="PF01061"/>
    </source>
</evidence>
<evidence type="ECO:0000256" key="1">
    <source>
        <dbReference type="ARBA" id="ARBA00004141"/>
    </source>
</evidence>
<dbReference type="AlphaFoldDB" id="X1AEK2"/>
<sequence length="161" mass="17534">MIQRVLALVKMELLKVLREPANLFLNLLFPAILTLVFGLAFGALGGADPPLFDTMAPGLFAYACIFIIMTVSMSFTDDRENGLLKRINVTPTPSSQFIGSHIITNLFIAVIQLAIVFLLSLLMGFRPNVDVFGVMMAFIFMLFLSLCSVGLGLITATLAKS</sequence>
<keyword evidence="2 5" id="KW-0812">Transmembrane</keyword>
<keyword evidence="3 5" id="KW-1133">Transmembrane helix</keyword>
<accession>X1AEK2</accession>
<evidence type="ECO:0000313" key="7">
    <source>
        <dbReference type="EMBL" id="GAG81030.1"/>
    </source>
</evidence>
<dbReference type="InterPro" id="IPR051784">
    <property type="entry name" value="Nod_factor_ABC_transporter"/>
</dbReference>
<gene>
    <name evidence="7" type="ORF">S01H4_27956</name>
</gene>
<dbReference type="GO" id="GO:0016020">
    <property type="term" value="C:membrane"/>
    <property type="evidence" value="ECO:0007669"/>
    <property type="project" value="UniProtKB-SubCell"/>
</dbReference>
<evidence type="ECO:0000256" key="4">
    <source>
        <dbReference type="ARBA" id="ARBA00023136"/>
    </source>
</evidence>
<dbReference type="PANTHER" id="PTHR43229">
    <property type="entry name" value="NODULATION PROTEIN J"/>
    <property type="match status" value="1"/>
</dbReference>
<dbReference type="EMBL" id="BART01013780">
    <property type="protein sequence ID" value="GAG81030.1"/>
    <property type="molecule type" value="Genomic_DNA"/>
</dbReference>
<evidence type="ECO:0000256" key="3">
    <source>
        <dbReference type="ARBA" id="ARBA00022989"/>
    </source>
</evidence>
<protein>
    <recommendedName>
        <fullName evidence="6">ABC-2 type transporter transmembrane domain-containing protein</fullName>
    </recommendedName>
</protein>
<proteinExistence type="predicted"/>
<feature type="transmembrane region" description="Helical" evidence="5">
    <location>
        <begin position="59"/>
        <end position="76"/>
    </location>
</feature>
<organism evidence="7">
    <name type="scientific">marine sediment metagenome</name>
    <dbReference type="NCBI Taxonomy" id="412755"/>
    <lineage>
        <taxon>unclassified sequences</taxon>
        <taxon>metagenomes</taxon>
        <taxon>ecological metagenomes</taxon>
    </lineage>
</organism>
<reference evidence="7" key="1">
    <citation type="journal article" date="2014" name="Front. Microbiol.">
        <title>High frequency of phylogenetically diverse reductive dehalogenase-homologous genes in deep subseafloor sedimentary metagenomes.</title>
        <authorList>
            <person name="Kawai M."/>
            <person name="Futagami T."/>
            <person name="Toyoda A."/>
            <person name="Takaki Y."/>
            <person name="Nishi S."/>
            <person name="Hori S."/>
            <person name="Arai W."/>
            <person name="Tsubouchi T."/>
            <person name="Morono Y."/>
            <person name="Uchiyama I."/>
            <person name="Ito T."/>
            <person name="Fujiyama A."/>
            <person name="Inagaki F."/>
            <person name="Takami H."/>
        </authorList>
    </citation>
    <scope>NUCLEOTIDE SEQUENCE</scope>
    <source>
        <strain evidence="7">Expedition CK06-06</strain>
    </source>
</reference>
<keyword evidence="4 5" id="KW-0472">Membrane</keyword>
<feature type="transmembrane region" description="Helical" evidence="5">
    <location>
        <begin position="97"/>
        <end position="125"/>
    </location>
</feature>
<dbReference type="InterPro" id="IPR013525">
    <property type="entry name" value="ABC2_TM"/>
</dbReference>
<feature type="transmembrane region" description="Helical" evidence="5">
    <location>
        <begin position="131"/>
        <end position="159"/>
    </location>
</feature>
<feature type="transmembrane region" description="Helical" evidence="5">
    <location>
        <begin position="21"/>
        <end position="47"/>
    </location>
</feature>
<comment type="subcellular location">
    <subcellularLocation>
        <location evidence="1">Membrane</location>
        <topology evidence="1">Multi-pass membrane protein</topology>
    </subcellularLocation>
</comment>
<dbReference type="PANTHER" id="PTHR43229:SF2">
    <property type="entry name" value="NODULATION PROTEIN J"/>
    <property type="match status" value="1"/>
</dbReference>
<feature type="non-terminal residue" evidence="7">
    <location>
        <position position="161"/>
    </location>
</feature>